<keyword evidence="3" id="KW-0479">Metal-binding</keyword>
<dbReference type="GO" id="GO:0016832">
    <property type="term" value="F:aldehyde-lyase activity"/>
    <property type="evidence" value="ECO:0007669"/>
    <property type="project" value="InterPro"/>
</dbReference>
<name>A0A081BZ20_VECG1</name>
<proteinExistence type="predicted"/>
<dbReference type="PROSITE" id="PS00806">
    <property type="entry name" value="ALDOLASE_CLASS_II_2"/>
    <property type="match status" value="1"/>
</dbReference>
<dbReference type="eggNOG" id="COG0191">
    <property type="taxonomic scope" value="Bacteria"/>
</dbReference>
<evidence type="ECO:0000313" key="4">
    <source>
        <dbReference type="EMBL" id="GAK57575.1"/>
    </source>
</evidence>
<organism evidence="4 5">
    <name type="scientific">Vecturithrix granuli</name>
    <dbReference type="NCBI Taxonomy" id="1499967"/>
    <lineage>
        <taxon>Bacteria</taxon>
        <taxon>Candidatus Moduliflexota</taxon>
        <taxon>Candidatus Vecturitrichia</taxon>
        <taxon>Candidatus Vecturitrichales</taxon>
        <taxon>Candidatus Vecturitrichaceae</taxon>
        <taxon>Candidatus Vecturithrix</taxon>
    </lineage>
</organism>
<feature type="binding site" evidence="3">
    <location>
        <position position="194"/>
    </location>
    <ligand>
        <name>Zn(2+)</name>
        <dbReference type="ChEBI" id="CHEBI:29105"/>
        <label>1</label>
        <note>catalytic</note>
    </ligand>
</feature>
<evidence type="ECO:0000256" key="2">
    <source>
        <dbReference type="PIRSR" id="PIRSR001359-2"/>
    </source>
</evidence>
<dbReference type="EMBL" id="DF820466">
    <property type="protein sequence ID" value="GAK57575.1"/>
    <property type="molecule type" value="Genomic_DNA"/>
</dbReference>
<feature type="binding site" evidence="3">
    <location>
        <position position="113"/>
    </location>
    <ligand>
        <name>Zn(2+)</name>
        <dbReference type="ChEBI" id="CHEBI:29105"/>
        <label>2</label>
    </ligand>
</feature>
<feature type="binding site" evidence="2">
    <location>
        <begin position="231"/>
        <end position="233"/>
    </location>
    <ligand>
        <name>dihydroxyacetone phosphate</name>
        <dbReference type="ChEBI" id="CHEBI:57642"/>
    </ligand>
</feature>
<evidence type="ECO:0000313" key="5">
    <source>
        <dbReference type="Proteomes" id="UP000030661"/>
    </source>
</evidence>
<feature type="active site" description="Proton donor" evidence="1">
    <location>
        <position position="81"/>
    </location>
</feature>
<feature type="binding site" evidence="3">
    <location>
        <position position="230"/>
    </location>
    <ligand>
        <name>Zn(2+)</name>
        <dbReference type="ChEBI" id="CHEBI:29105"/>
        <label>1</label>
        <note>catalytic</note>
    </ligand>
</feature>
<dbReference type="SUPFAM" id="SSF51569">
    <property type="entry name" value="Aldolase"/>
    <property type="match status" value="1"/>
</dbReference>
<dbReference type="PANTHER" id="PTHR30304">
    <property type="entry name" value="D-TAGATOSE-1,6-BISPHOSPHATE ALDOLASE"/>
    <property type="match status" value="1"/>
</dbReference>
<feature type="binding site" evidence="2">
    <location>
        <begin position="252"/>
        <end position="255"/>
    </location>
    <ligand>
        <name>dihydroxyacetone phosphate</name>
        <dbReference type="ChEBI" id="CHEBI:57642"/>
    </ligand>
</feature>
<feature type="binding site" evidence="3">
    <location>
        <position position="143"/>
    </location>
    <ligand>
        <name>Zn(2+)</name>
        <dbReference type="ChEBI" id="CHEBI:29105"/>
        <label>2</label>
    </ligand>
</feature>
<comment type="cofactor">
    <cofactor evidence="3">
        <name>Zn(2+)</name>
        <dbReference type="ChEBI" id="CHEBI:29105"/>
    </cofactor>
    <text evidence="3">Binds 2 Zn(2+) ions per subunit. One is catalytic and the other provides a structural contribution.</text>
</comment>
<keyword evidence="5" id="KW-1185">Reference proteome</keyword>
<feature type="binding site" evidence="2">
    <location>
        <position position="195"/>
    </location>
    <ligand>
        <name>dihydroxyacetone phosphate</name>
        <dbReference type="ChEBI" id="CHEBI:57642"/>
    </ligand>
</feature>
<dbReference type="HOGENOM" id="CLU_040088_1_0_0"/>
<dbReference type="Proteomes" id="UP000030661">
    <property type="component" value="Unassembled WGS sequence"/>
</dbReference>
<evidence type="ECO:0000256" key="3">
    <source>
        <dbReference type="PIRSR" id="PIRSR001359-3"/>
    </source>
</evidence>
<dbReference type="AlphaFoldDB" id="A0A081BZ20"/>
<dbReference type="InterPro" id="IPR013785">
    <property type="entry name" value="Aldolase_TIM"/>
</dbReference>
<dbReference type="GO" id="GO:0008270">
    <property type="term" value="F:zinc ion binding"/>
    <property type="evidence" value="ECO:0007669"/>
    <property type="project" value="InterPro"/>
</dbReference>
<dbReference type="PIRSF" id="PIRSF001359">
    <property type="entry name" value="F_bP_aldolase_II"/>
    <property type="match status" value="1"/>
</dbReference>
<dbReference type="GO" id="GO:0005975">
    <property type="term" value="P:carbohydrate metabolic process"/>
    <property type="evidence" value="ECO:0007669"/>
    <property type="project" value="InterPro"/>
</dbReference>
<accession>A0A081BZ20</accession>
<dbReference type="STRING" id="1499967.U27_04542"/>
<protein>
    <submittedName>
        <fullName evidence="4">Tagatose-bisphosphate aldolase</fullName>
    </submittedName>
</protein>
<sequence>MRDSKTLMLNAWKAGTVIPAFNIPYLPMMKPVMKALQDTNCFGLIAVSRPDWEKFEAKSIRAVYETYLEVKDERVARLHLDHVPVIDEDNKVVDYVAILTEAVDLGYESVMIDSSRLSLADNIAATQKIVNMAHKKNVPVEAELGAVMGHEDGPMPSYEELFTSGLGFTDPDEAKRFVDETDVDWLSVAVGSVHGALSAAKRDQKKVEARLNIDRIKAIQAKIARPMVLHGGSGIRKEYLLESFKNGIAKINIGTAIRQAYEQGLKESSAKACDNVYRTTVELITDELEVEGSARIINP</sequence>
<reference evidence="4 5" key="1">
    <citation type="journal article" date="2015" name="PeerJ">
        <title>First genomic representation of candidate bacterial phylum KSB3 points to enhanced environmental sensing as a trigger of wastewater bulking.</title>
        <authorList>
            <person name="Sekiguchi Y."/>
            <person name="Ohashi A."/>
            <person name="Parks D.H."/>
            <person name="Yamauchi T."/>
            <person name="Tyson G.W."/>
            <person name="Hugenholtz P."/>
        </authorList>
    </citation>
    <scope>NUCLEOTIDE SEQUENCE [LARGE SCALE GENOMIC DNA]</scope>
</reference>
<feature type="binding site" evidence="3">
    <location>
        <position position="82"/>
    </location>
    <ligand>
        <name>Zn(2+)</name>
        <dbReference type="ChEBI" id="CHEBI:29105"/>
        <label>1</label>
        <note>catalytic</note>
    </ligand>
</feature>
<evidence type="ECO:0000256" key="1">
    <source>
        <dbReference type="PIRSR" id="PIRSR001359-1"/>
    </source>
</evidence>
<gene>
    <name evidence="4" type="ORF">U27_04542</name>
</gene>
<dbReference type="Gene3D" id="3.20.20.70">
    <property type="entry name" value="Aldolase class I"/>
    <property type="match status" value="1"/>
</dbReference>
<keyword evidence="3" id="KW-0862">Zinc</keyword>
<dbReference type="Pfam" id="PF01116">
    <property type="entry name" value="F_bP_aldolase"/>
    <property type="match status" value="1"/>
</dbReference>
<dbReference type="InterPro" id="IPR050246">
    <property type="entry name" value="Class_II_FBP_aldolase"/>
</dbReference>
<dbReference type="PANTHER" id="PTHR30304:SF0">
    <property type="entry name" value="D-TAGATOSE-1,6-BISPHOSPHATE ALDOLASE SUBUNIT GATY-RELATED"/>
    <property type="match status" value="1"/>
</dbReference>
<dbReference type="InterPro" id="IPR000771">
    <property type="entry name" value="FBA_II"/>
</dbReference>